<dbReference type="AlphaFoldDB" id="A0A848HGP4"/>
<evidence type="ECO:0000313" key="6">
    <source>
        <dbReference type="Proteomes" id="UP000541185"/>
    </source>
</evidence>
<evidence type="ECO:0000256" key="1">
    <source>
        <dbReference type="ARBA" id="ARBA00010996"/>
    </source>
</evidence>
<dbReference type="InterPro" id="IPR036249">
    <property type="entry name" value="Thioredoxin-like_sf"/>
</dbReference>
<dbReference type="Pfam" id="PF02630">
    <property type="entry name" value="SCO1-SenC"/>
    <property type="match status" value="1"/>
</dbReference>
<evidence type="ECO:0000256" key="3">
    <source>
        <dbReference type="PIRSR" id="PIRSR603782-2"/>
    </source>
</evidence>
<feature type="binding site" evidence="2">
    <location>
        <position position="153"/>
    </location>
    <ligand>
        <name>Cu cation</name>
        <dbReference type="ChEBI" id="CHEBI:23378"/>
    </ligand>
</feature>
<dbReference type="CDD" id="cd02968">
    <property type="entry name" value="SCO"/>
    <property type="match status" value="1"/>
</dbReference>
<proteinExistence type="inferred from homology"/>
<organism evidence="5 6">
    <name type="scientific">Ramlibacter agri</name>
    <dbReference type="NCBI Taxonomy" id="2728837"/>
    <lineage>
        <taxon>Bacteria</taxon>
        <taxon>Pseudomonadati</taxon>
        <taxon>Pseudomonadota</taxon>
        <taxon>Betaproteobacteria</taxon>
        <taxon>Burkholderiales</taxon>
        <taxon>Comamonadaceae</taxon>
        <taxon>Ramlibacter</taxon>
    </lineage>
</organism>
<gene>
    <name evidence="5" type="ORF">HHL11_32955</name>
</gene>
<sequence length="189" mass="20067">MNTLYSRRAALLSLGALAALPAFATNAPGDSIYRLDATLTDQDGNAFQLASLQGLPVLASMFYTSCDMVCPMIFETVQATLRALPAPERANVRVLMVSFDPARDTPAVLKKAAQAHGCDGQWVLARAEEATARKVAAVLGIQYRRLANGEFNHSTVISLLDRQGRIAAKSGKLGPADPALVAAVRKTVA</sequence>
<keyword evidence="4" id="KW-0732">Signal</keyword>
<dbReference type="SUPFAM" id="SSF52833">
    <property type="entry name" value="Thioredoxin-like"/>
    <property type="match status" value="1"/>
</dbReference>
<comment type="caution">
    <text evidence="5">The sequence shown here is derived from an EMBL/GenBank/DDBJ whole genome shotgun (WGS) entry which is preliminary data.</text>
</comment>
<reference evidence="5 6" key="1">
    <citation type="submission" date="2020-04" db="EMBL/GenBank/DDBJ databases">
        <title>Ramlibacter sp. G-1-2-2 isolated from soil.</title>
        <authorList>
            <person name="Dahal R.H."/>
        </authorList>
    </citation>
    <scope>NUCLEOTIDE SEQUENCE [LARGE SCALE GENOMIC DNA]</scope>
    <source>
        <strain evidence="5 6">G-1-2-2</strain>
    </source>
</reference>
<accession>A0A848HGP4</accession>
<keyword evidence="6" id="KW-1185">Reference proteome</keyword>
<name>A0A848HGP4_9BURK</name>
<dbReference type="Gene3D" id="3.40.30.10">
    <property type="entry name" value="Glutaredoxin"/>
    <property type="match status" value="1"/>
</dbReference>
<dbReference type="InterPro" id="IPR003782">
    <property type="entry name" value="SCO1/SenC"/>
</dbReference>
<feature type="signal peptide" evidence="4">
    <location>
        <begin position="1"/>
        <end position="24"/>
    </location>
</feature>
<keyword evidence="2" id="KW-0479">Metal-binding</keyword>
<dbReference type="Proteomes" id="UP000541185">
    <property type="component" value="Unassembled WGS sequence"/>
</dbReference>
<feature type="disulfide bond" description="Redox-active" evidence="3">
    <location>
        <begin position="66"/>
        <end position="70"/>
    </location>
</feature>
<dbReference type="RefSeq" id="WP_169422937.1">
    <property type="nucleotide sequence ID" value="NZ_JABBFX010000006.1"/>
</dbReference>
<comment type="similarity">
    <text evidence="1">Belongs to the SCO1/2 family.</text>
</comment>
<feature type="binding site" evidence="2">
    <location>
        <position position="66"/>
    </location>
    <ligand>
        <name>Cu cation</name>
        <dbReference type="ChEBI" id="CHEBI:23378"/>
    </ligand>
</feature>
<evidence type="ECO:0000256" key="2">
    <source>
        <dbReference type="PIRSR" id="PIRSR603782-1"/>
    </source>
</evidence>
<feature type="binding site" evidence="2">
    <location>
        <position position="70"/>
    </location>
    <ligand>
        <name>Cu cation</name>
        <dbReference type="ChEBI" id="CHEBI:23378"/>
    </ligand>
</feature>
<dbReference type="EMBL" id="JABBFX010000006">
    <property type="protein sequence ID" value="NML48599.1"/>
    <property type="molecule type" value="Genomic_DNA"/>
</dbReference>
<protein>
    <submittedName>
        <fullName evidence="5">SCO family protein</fullName>
    </submittedName>
</protein>
<dbReference type="GO" id="GO:0046872">
    <property type="term" value="F:metal ion binding"/>
    <property type="evidence" value="ECO:0007669"/>
    <property type="project" value="UniProtKB-KW"/>
</dbReference>
<evidence type="ECO:0000313" key="5">
    <source>
        <dbReference type="EMBL" id="NML48599.1"/>
    </source>
</evidence>
<keyword evidence="2" id="KW-0186">Copper</keyword>
<evidence type="ECO:0000256" key="4">
    <source>
        <dbReference type="SAM" id="SignalP"/>
    </source>
</evidence>
<dbReference type="PANTHER" id="PTHR12151:SF25">
    <property type="entry name" value="LINALOOL DEHYDRATASE_ISOMERASE DOMAIN-CONTAINING PROTEIN"/>
    <property type="match status" value="1"/>
</dbReference>
<dbReference type="PANTHER" id="PTHR12151">
    <property type="entry name" value="ELECTRON TRANSPORT PROTIN SCO1/SENC FAMILY MEMBER"/>
    <property type="match status" value="1"/>
</dbReference>
<feature type="chain" id="PRO_5032646558" evidence="4">
    <location>
        <begin position="25"/>
        <end position="189"/>
    </location>
</feature>
<keyword evidence="3" id="KW-1015">Disulfide bond</keyword>